<protein>
    <recommendedName>
        <fullName evidence="4">Hydrolase</fullName>
    </recommendedName>
</protein>
<sequence length="290" mass="33385">MDTITHTLFGLTAYSAVNKDQKSKKEKHALLFTAIAGSNIPDIDVIMRVTEIGRIMDLMWHRGITHSLLMIPIWTLLLIWLCSSIWKVKSKAINFLTFFSVSLHVLSDVLNTWGTGLLEPFSSIRISLGIISIIDFVIWGLIMLGFILSYLFKSIISRSKVFKFVWVGIAIHITFQGMLGYRVYQSSITNYDEVVLRAEFIPWHFTVIGRKEETVELSSVSIFRERQMTHTLISDTNADLQWLFKQNPKAKVLMEWAPFVIIKDSNDQIGIYDPRFFMDGESFLYESAKK</sequence>
<reference evidence="2 3" key="2">
    <citation type="submission" date="2017-09" db="EMBL/GenBank/DDBJ databases">
        <title>Bacillus patelloidae sp. nov., isolated from the intestinal tract of a marine limpet.</title>
        <authorList>
            <person name="Liu R."/>
            <person name="Dong C."/>
            <person name="Shao Z."/>
        </authorList>
    </citation>
    <scope>NUCLEOTIDE SEQUENCE [LARGE SCALE GENOMIC DNA]</scope>
    <source>
        <strain evidence="2 3">SA5d-4</strain>
    </source>
</reference>
<organism evidence="2 3">
    <name type="scientific">Lottiidibacillus patelloidae</name>
    <dbReference type="NCBI Taxonomy" id="2670334"/>
    <lineage>
        <taxon>Bacteria</taxon>
        <taxon>Bacillati</taxon>
        <taxon>Bacillota</taxon>
        <taxon>Bacilli</taxon>
        <taxon>Bacillales</taxon>
        <taxon>Bacillaceae</taxon>
        <taxon>Lottiidibacillus</taxon>
    </lineage>
</organism>
<dbReference type="InterPro" id="IPR007404">
    <property type="entry name" value="YdjM-like"/>
</dbReference>
<dbReference type="PANTHER" id="PTHR40031:SF1">
    <property type="entry name" value="MEMBRANE-BOUND METAL-DEPENDENT HYDROLASE"/>
    <property type="match status" value="1"/>
</dbReference>
<feature type="transmembrane region" description="Helical" evidence="1">
    <location>
        <begin position="64"/>
        <end position="86"/>
    </location>
</feature>
<accession>A0A263BU21</accession>
<dbReference type="PANTHER" id="PTHR40031">
    <property type="entry name" value="HYPOTHETICAL MEMBRANE SPANNING PROTEIN"/>
    <property type="match status" value="1"/>
</dbReference>
<dbReference type="RefSeq" id="WP_094924988.1">
    <property type="nucleotide sequence ID" value="NZ_NPIA01000005.1"/>
</dbReference>
<reference evidence="3" key="1">
    <citation type="submission" date="2017-08" db="EMBL/GenBank/DDBJ databases">
        <authorList>
            <person name="Huang Z."/>
        </authorList>
    </citation>
    <scope>NUCLEOTIDE SEQUENCE [LARGE SCALE GENOMIC DNA]</scope>
    <source>
        <strain evidence="3">SA5d-4</strain>
    </source>
</reference>
<dbReference type="EMBL" id="NPIA01000005">
    <property type="protein sequence ID" value="OZM56676.1"/>
    <property type="molecule type" value="Genomic_DNA"/>
</dbReference>
<evidence type="ECO:0000313" key="3">
    <source>
        <dbReference type="Proteomes" id="UP000217083"/>
    </source>
</evidence>
<comment type="caution">
    <text evidence="2">The sequence shown here is derived from an EMBL/GenBank/DDBJ whole genome shotgun (WGS) entry which is preliminary data.</text>
</comment>
<keyword evidence="1" id="KW-0472">Membrane</keyword>
<evidence type="ECO:0000313" key="2">
    <source>
        <dbReference type="EMBL" id="OZM56676.1"/>
    </source>
</evidence>
<dbReference type="Pfam" id="PF04307">
    <property type="entry name" value="YdjM"/>
    <property type="match status" value="1"/>
</dbReference>
<dbReference type="InterPro" id="IPR053170">
    <property type="entry name" value="Transcription_regulator"/>
</dbReference>
<evidence type="ECO:0000256" key="1">
    <source>
        <dbReference type="SAM" id="Phobius"/>
    </source>
</evidence>
<proteinExistence type="predicted"/>
<dbReference type="AlphaFoldDB" id="A0A263BU21"/>
<gene>
    <name evidence="2" type="ORF">CIB95_10655</name>
</gene>
<dbReference type="Proteomes" id="UP000217083">
    <property type="component" value="Unassembled WGS sequence"/>
</dbReference>
<name>A0A263BU21_9BACI</name>
<feature type="transmembrane region" description="Helical" evidence="1">
    <location>
        <begin position="93"/>
        <end position="114"/>
    </location>
</feature>
<feature type="transmembrane region" description="Helical" evidence="1">
    <location>
        <begin position="164"/>
        <end position="184"/>
    </location>
</feature>
<keyword evidence="1" id="KW-1133">Transmembrane helix</keyword>
<feature type="transmembrane region" description="Helical" evidence="1">
    <location>
        <begin position="126"/>
        <end position="152"/>
    </location>
</feature>
<keyword evidence="1" id="KW-0812">Transmembrane</keyword>
<keyword evidence="3" id="KW-1185">Reference proteome</keyword>
<evidence type="ECO:0008006" key="4">
    <source>
        <dbReference type="Google" id="ProtNLM"/>
    </source>
</evidence>